<protein>
    <recommendedName>
        <fullName evidence="4">Thyroglobulin type-1 domain-containing protein</fullName>
    </recommendedName>
</protein>
<evidence type="ECO:0000256" key="1">
    <source>
        <dbReference type="SAM" id="SignalP"/>
    </source>
</evidence>
<evidence type="ECO:0000313" key="2">
    <source>
        <dbReference type="EMBL" id="NKZ39483.1"/>
    </source>
</evidence>
<sequence length="206" mass="22113">MKTLGFVVLALTCMIGHTALAQHAPAKTHPRDMLAGIDTSAPFTVCNARYALCTKATCTPAGNNQYDCTCKVKKGWSAGTQTCAQIQQLEAQGRIPSRYYPIKSFVTCPGPTTWAFCLDKVCTPSMDGKTAHCVCIGRTSKRYVVPTSKNTPATCSGNPVVSSASIVQLFTITQYLKTQPELQPHNFEVLNKATSGHARPTSATGH</sequence>
<dbReference type="RefSeq" id="WP_168609475.1">
    <property type="nucleotide sequence ID" value="NZ_JAAZQD010000004.1"/>
</dbReference>
<feature type="signal peptide" evidence="1">
    <location>
        <begin position="1"/>
        <end position="21"/>
    </location>
</feature>
<name>A0A846ZPV7_9GAMM</name>
<comment type="caution">
    <text evidence="2">The sequence shown here is derived from an EMBL/GenBank/DDBJ whole genome shotgun (WGS) entry which is preliminary data.</text>
</comment>
<evidence type="ECO:0008006" key="4">
    <source>
        <dbReference type="Google" id="ProtNLM"/>
    </source>
</evidence>
<organism evidence="2 3">
    <name type="scientific">Oleiagrimonas citrea</name>
    <dbReference type="NCBI Taxonomy" id="1665687"/>
    <lineage>
        <taxon>Bacteria</taxon>
        <taxon>Pseudomonadati</taxon>
        <taxon>Pseudomonadota</taxon>
        <taxon>Gammaproteobacteria</taxon>
        <taxon>Lysobacterales</taxon>
        <taxon>Rhodanobacteraceae</taxon>
        <taxon>Oleiagrimonas</taxon>
    </lineage>
</organism>
<gene>
    <name evidence="2" type="ORF">HF690_11040</name>
</gene>
<dbReference type="Proteomes" id="UP000541636">
    <property type="component" value="Unassembled WGS sequence"/>
</dbReference>
<keyword evidence="1" id="KW-0732">Signal</keyword>
<proteinExistence type="predicted"/>
<accession>A0A846ZPV7</accession>
<keyword evidence="3" id="KW-1185">Reference proteome</keyword>
<feature type="chain" id="PRO_5032360129" description="Thyroglobulin type-1 domain-containing protein" evidence="1">
    <location>
        <begin position="22"/>
        <end position="206"/>
    </location>
</feature>
<dbReference type="AlphaFoldDB" id="A0A846ZPV7"/>
<evidence type="ECO:0000313" key="3">
    <source>
        <dbReference type="Proteomes" id="UP000541636"/>
    </source>
</evidence>
<reference evidence="2 3" key="1">
    <citation type="journal article" date="2017" name="Int. J. Syst. Evol. Microbiol.">
        <title>Oleiagrimonas citrea sp. nov., a marine bacterium isolated from tidal flat sediment and emended description of the genus Oleiagrimonas Fang et al. 2015 and Oleiagrimonas soli.</title>
        <authorList>
            <person name="Yang S.H."/>
            <person name="Seo H.S."/>
            <person name="Seong C.N."/>
            <person name="Kwon K.K."/>
        </authorList>
    </citation>
    <scope>NUCLEOTIDE SEQUENCE [LARGE SCALE GENOMIC DNA]</scope>
    <source>
        <strain evidence="2 3">MEBiC09124</strain>
    </source>
</reference>
<dbReference type="EMBL" id="JAAZQD010000004">
    <property type="protein sequence ID" value="NKZ39483.1"/>
    <property type="molecule type" value="Genomic_DNA"/>
</dbReference>